<accession>A0A644XF67</accession>
<evidence type="ECO:0000259" key="1">
    <source>
        <dbReference type="Pfam" id="PF17761"/>
    </source>
</evidence>
<sequence length="296" mass="33326">MKALKNESSLYMEQIASTITDCYESNDKPSNQSLMELYTLIGRCICRQGEKAFVPHLAETLAIRLPLLKGFSLRNLRRMRNFYRTYANDPALMEKAQSLSWTQNAVILECCESDEQRSFYIRLAATQNLSKLALMKAIEENTFDALSNEESPAEPGIPPVRNISPDTGVDTTATIETACAPFVPACEPLRQGIDMPSSTDRLSTAVSAWRESNWQTKRKADNDPSLLSFINYHPPAPPPLVLWVDKLKPLQNFPPGMRPRMENLRELFITTIKQNAPAKLTRAVLCQNNLCLCTLL</sequence>
<comment type="caution">
    <text evidence="2">The sequence shown here is derived from an EMBL/GenBank/DDBJ whole genome shotgun (WGS) entry which is preliminary data.</text>
</comment>
<dbReference type="EMBL" id="VSSQ01002023">
    <property type="protein sequence ID" value="MPM12794.1"/>
    <property type="molecule type" value="Genomic_DNA"/>
</dbReference>
<proteinExistence type="predicted"/>
<dbReference type="PANTHER" id="PTHR30547:SF5">
    <property type="entry name" value="NUCLEASE YHCG-RELATED"/>
    <property type="match status" value="1"/>
</dbReference>
<organism evidence="2">
    <name type="scientific">bioreactor metagenome</name>
    <dbReference type="NCBI Taxonomy" id="1076179"/>
    <lineage>
        <taxon>unclassified sequences</taxon>
        <taxon>metagenomes</taxon>
        <taxon>ecological metagenomes</taxon>
    </lineage>
</organism>
<feature type="domain" description="YhcG N-terminal" evidence="1">
    <location>
        <begin position="15"/>
        <end position="144"/>
    </location>
</feature>
<dbReference type="Pfam" id="PF17761">
    <property type="entry name" value="DUF1016_N"/>
    <property type="match status" value="1"/>
</dbReference>
<protein>
    <recommendedName>
        <fullName evidence="1">YhcG N-terminal domain-containing protein</fullName>
    </recommendedName>
</protein>
<dbReference type="AlphaFoldDB" id="A0A644XF67"/>
<dbReference type="InterPro" id="IPR041527">
    <property type="entry name" value="YhcG_N"/>
</dbReference>
<gene>
    <name evidence="2" type="ORF">SDC9_59148</name>
</gene>
<dbReference type="PANTHER" id="PTHR30547">
    <property type="entry name" value="UNCHARACTERIZED PROTEIN YHCG-RELATED"/>
    <property type="match status" value="1"/>
</dbReference>
<name>A0A644XF67_9ZZZZ</name>
<dbReference type="InterPro" id="IPR053148">
    <property type="entry name" value="PD-DEXK-like_domain"/>
</dbReference>
<reference evidence="2" key="1">
    <citation type="submission" date="2019-08" db="EMBL/GenBank/DDBJ databases">
        <authorList>
            <person name="Kucharzyk K."/>
            <person name="Murdoch R.W."/>
            <person name="Higgins S."/>
            <person name="Loffler F."/>
        </authorList>
    </citation>
    <scope>NUCLEOTIDE SEQUENCE</scope>
</reference>
<evidence type="ECO:0000313" key="2">
    <source>
        <dbReference type="EMBL" id="MPM12794.1"/>
    </source>
</evidence>